<dbReference type="EMBL" id="LN733047">
    <property type="protein sequence ID" value="CEP16292.1"/>
    <property type="molecule type" value="Genomic_DNA"/>
</dbReference>
<dbReference type="Proteomes" id="UP000054107">
    <property type="component" value="Unassembled WGS sequence"/>
</dbReference>
<protein>
    <submittedName>
        <fullName evidence="1">Uncharacterized protein</fullName>
    </submittedName>
</protein>
<reference evidence="1 2" key="1">
    <citation type="submission" date="2014-09" db="EMBL/GenBank/DDBJ databases">
        <authorList>
            <person name="Ellenberger Sabrina"/>
        </authorList>
    </citation>
    <scope>NUCLEOTIDE SEQUENCE [LARGE SCALE GENOMIC DNA]</scope>
    <source>
        <strain evidence="1 2">CBS 412.66</strain>
    </source>
</reference>
<organism evidence="1 2">
    <name type="scientific">Parasitella parasitica</name>
    <dbReference type="NCBI Taxonomy" id="35722"/>
    <lineage>
        <taxon>Eukaryota</taxon>
        <taxon>Fungi</taxon>
        <taxon>Fungi incertae sedis</taxon>
        <taxon>Mucoromycota</taxon>
        <taxon>Mucoromycotina</taxon>
        <taxon>Mucoromycetes</taxon>
        <taxon>Mucorales</taxon>
        <taxon>Mucorineae</taxon>
        <taxon>Mucoraceae</taxon>
        <taxon>Parasitella</taxon>
    </lineage>
</organism>
<gene>
    <name evidence="1" type="primary">PARPA_10548.1 scaffold 41154</name>
</gene>
<proteinExistence type="predicted"/>
<keyword evidence="2" id="KW-1185">Reference proteome</keyword>
<sequence>MAEKRKISDVNSENISQRGAKRFPRITRSGVFTVYLRQCYELSSERSTYFGYDQYAIIVSPKNPLLPKEQPGDKEASVLSNVERIFDCMVNEAVITLFISEVTAILPSEHSFIKQSLTTPQAIKRAKKKRKKPSLVEVNQVLMGDGESQEVIGISRNLQLPVGQSNLVSANALCFDVGYK</sequence>
<name>A0A0B7NFU4_9FUNG</name>
<evidence type="ECO:0000313" key="1">
    <source>
        <dbReference type="EMBL" id="CEP16292.1"/>
    </source>
</evidence>
<accession>A0A0B7NFU4</accession>
<evidence type="ECO:0000313" key="2">
    <source>
        <dbReference type="Proteomes" id="UP000054107"/>
    </source>
</evidence>
<dbReference type="AlphaFoldDB" id="A0A0B7NFU4"/>